<dbReference type="SUPFAM" id="SSF100895">
    <property type="entry name" value="Kazal-type serine protease inhibitors"/>
    <property type="match status" value="2"/>
</dbReference>
<keyword evidence="4" id="KW-0732">Signal</keyword>
<dbReference type="InterPro" id="IPR050653">
    <property type="entry name" value="Prot_Inhib_GrowthFact_Antg"/>
</dbReference>
<dbReference type="Pfam" id="PF07648">
    <property type="entry name" value="Kazal_2"/>
    <property type="match status" value="2"/>
</dbReference>
<dbReference type="Gene3D" id="3.30.60.30">
    <property type="match status" value="3"/>
</dbReference>
<evidence type="ECO:0000313" key="6">
    <source>
        <dbReference type="EMBL" id="KAK3859030.1"/>
    </source>
</evidence>
<feature type="chain" id="PRO_5042033112" description="Kazal-like domain-containing protein" evidence="4">
    <location>
        <begin position="31"/>
        <end position="204"/>
    </location>
</feature>
<dbReference type="Proteomes" id="UP001286313">
    <property type="component" value="Unassembled WGS sequence"/>
</dbReference>
<name>A0AAE1C1P9_PETCI</name>
<dbReference type="GO" id="GO:0005576">
    <property type="term" value="C:extracellular region"/>
    <property type="evidence" value="ECO:0007669"/>
    <property type="project" value="TreeGrafter"/>
</dbReference>
<comment type="caution">
    <text evidence="6">The sequence shown here is derived from an EMBL/GenBank/DDBJ whole genome shotgun (WGS) entry which is preliminary data.</text>
</comment>
<dbReference type="InterPro" id="IPR036058">
    <property type="entry name" value="Kazal_dom_sf"/>
</dbReference>
<proteinExistence type="predicted"/>
<evidence type="ECO:0000256" key="1">
    <source>
        <dbReference type="ARBA" id="ARBA00022690"/>
    </source>
</evidence>
<keyword evidence="3" id="KW-1015">Disulfide bond</keyword>
<dbReference type="SMART" id="SM00280">
    <property type="entry name" value="KAZAL"/>
    <property type="match status" value="3"/>
</dbReference>
<evidence type="ECO:0000256" key="4">
    <source>
        <dbReference type="SAM" id="SignalP"/>
    </source>
</evidence>
<keyword evidence="7" id="KW-1185">Reference proteome</keyword>
<dbReference type="EMBL" id="JAWQEG010005136">
    <property type="protein sequence ID" value="KAK3859030.1"/>
    <property type="molecule type" value="Genomic_DNA"/>
</dbReference>
<gene>
    <name evidence="6" type="ORF">Pcinc_034813</name>
</gene>
<evidence type="ECO:0000259" key="5">
    <source>
        <dbReference type="PROSITE" id="PS51465"/>
    </source>
</evidence>
<evidence type="ECO:0000256" key="3">
    <source>
        <dbReference type="ARBA" id="ARBA00023157"/>
    </source>
</evidence>
<dbReference type="InterPro" id="IPR002350">
    <property type="entry name" value="Kazal_dom"/>
</dbReference>
<feature type="signal peptide" evidence="4">
    <location>
        <begin position="1"/>
        <end position="30"/>
    </location>
</feature>
<feature type="domain" description="Kazal-like" evidence="5">
    <location>
        <begin position="33"/>
        <end position="84"/>
    </location>
</feature>
<dbReference type="PANTHER" id="PTHR10913">
    <property type="entry name" value="FOLLISTATIN-RELATED"/>
    <property type="match status" value="1"/>
</dbReference>
<organism evidence="6 7">
    <name type="scientific">Petrolisthes cinctipes</name>
    <name type="common">Flat porcelain crab</name>
    <dbReference type="NCBI Taxonomy" id="88211"/>
    <lineage>
        <taxon>Eukaryota</taxon>
        <taxon>Metazoa</taxon>
        <taxon>Ecdysozoa</taxon>
        <taxon>Arthropoda</taxon>
        <taxon>Crustacea</taxon>
        <taxon>Multicrustacea</taxon>
        <taxon>Malacostraca</taxon>
        <taxon>Eumalacostraca</taxon>
        <taxon>Eucarida</taxon>
        <taxon>Decapoda</taxon>
        <taxon>Pleocyemata</taxon>
        <taxon>Anomura</taxon>
        <taxon>Galatheoidea</taxon>
        <taxon>Porcellanidae</taxon>
        <taxon>Petrolisthes</taxon>
    </lineage>
</organism>
<keyword evidence="2" id="KW-0722">Serine protease inhibitor</keyword>
<evidence type="ECO:0000313" key="7">
    <source>
        <dbReference type="Proteomes" id="UP001286313"/>
    </source>
</evidence>
<keyword evidence="1" id="KW-0646">Protease inhibitor</keyword>
<dbReference type="PANTHER" id="PTHR10913:SF45">
    <property type="entry name" value="FOLLISTATIN, ISOFORM A-RELATED"/>
    <property type="match status" value="1"/>
</dbReference>
<dbReference type="Pfam" id="PF00050">
    <property type="entry name" value="Kazal_1"/>
    <property type="match status" value="1"/>
</dbReference>
<sequence>MVQRGPMMVMKLIVVMEMMMMETTTTTTTAFPVPADSACGKPCSSDYHPVCGTDNVTYKNSCQLTQANCKTHSITVAFRGECFGEDDKCPPNVCSGHVDPVCGSDDRTYINECWLQHAKCFVRDLAVKWRTTTCEVQKRYCNNKCDYPGSPICISDGVTHKFFKDSCDFAKAKCLNPEVTSVSLDMCKGEMCSRSVRRCVGRYV</sequence>
<feature type="domain" description="Kazal-like" evidence="5">
    <location>
        <begin position="135"/>
        <end position="189"/>
    </location>
</feature>
<evidence type="ECO:0000256" key="2">
    <source>
        <dbReference type="ARBA" id="ARBA00022900"/>
    </source>
</evidence>
<reference evidence="6" key="1">
    <citation type="submission" date="2023-10" db="EMBL/GenBank/DDBJ databases">
        <title>Genome assemblies of two species of porcelain crab, Petrolisthes cinctipes and Petrolisthes manimaculis (Anomura: Porcellanidae).</title>
        <authorList>
            <person name="Angst P."/>
        </authorList>
    </citation>
    <scope>NUCLEOTIDE SEQUENCE</scope>
    <source>
        <strain evidence="6">PB745_01</strain>
        <tissue evidence="6">Gill</tissue>
    </source>
</reference>
<protein>
    <recommendedName>
        <fullName evidence="5">Kazal-like domain-containing protein</fullName>
    </recommendedName>
</protein>
<dbReference type="AlphaFoldDB" id="A0AAE1C1P9"/>
<dbReference type="CDD" id="cd00104">
    <property type="entry name" value="KAZAL_FS"/>
    <property type="match status" value="2"/>
</dbReference>
<accession>A0AAE1C1P9</accession>
<feature type="domain" description="Kazal-like" evidence="5">
    <location>
        <begin position="85"/>
        <end position="121"/>
    </location>
</feature>
<dbReference type="PROSITE" id="PS51465">
    <property type="entry name" value="KAZAL_2"/>
    <property type="match status" value="3"/>
</dbReference>